<organism evidence="3 4">
    <name type="scientific">Actinomadura rayongensis</name>
    <dbReference type="NCBI Taxonomy" id="1429076"/>
    <lineage>
        <taxon>Bacteria</taxon>
        <taxon>Bacillati</taxon>
        <taxon>Actinomycetota</taxon>
        <taxon>Actinomycetes</taxon>
        <taxon>Streptosporangiales</taxon>
        <taxon>Thermomonosporaceae</taxon>
        <taxon>Actinomadura</taxon>
    </lineage>
</organism>
<evidence type="ECO:0000259" key="2">
    <source>
        <dbReference type="Pfam" id="PF04149"/>
    </source>
</evidence>
<protein>
    <submittedName>
        <fullName evidence="3">DUF397 domain-containing protein</fullName>
    </submittedName>
</protein>
<feature type="region of interest" description="Disordered" evidence="1">
    <location>
        <begin position="1"/>
        <end position="22"/>
    </location>
</feature>
<dbReference type="EMBL" id="WUTW01000002">
    <property type="protein sequence ID" value="MXQ64866.1"/>
    <property type="molecule type" value="Genomic_DNA"/>
</dbReference>
<reference evidence="3 4" key="1">
    <citation type="submission" date="2019-12" db="EMBL/GenBank/DDBJ databases">
        <title>Nocardia macrotermitis sp. nov. and Nocardia aurantia sp. nov., isolated from the gut of the fungus growing-termite Macrotermes natalensis.</title>
        <authorList>
            <person name="Christine B."/>
            <person name="Rene B."/>
        </authorList>
    </citation>
    <scope>NUCLEOTIDE SEQUENCE [LARGE SCALE GENOMIC DNA]</scope>
    <source>
        <strain evidence="3 4">DSM 102126</strain>
    </source>
</reference>
<sequence>MQTPENRGRPVFRKTSYSSSSNNNCVEVAAEHGRLLLRDSKDPGAGVVGLDLPAARRLLARLRD</sequence>
<evidence type="ECO:0000313" key="4">
    <source>
        <dbReference type="Proteomes" id="UP000431901"/>
    </source>
</evidence>
<feature type="domain" description="DUF397" evidence="2">
    <location>
        <begin position="12"/>
        <end position="62"/>
    </location>
</feature>
<gene>
    <name evidence="3" type="ORF">GQ466_12540</name>
</gene>
<proteinExistence type="predicted"/>
<dbReference type="RefSeq" id="WP_161103031.1">
    <property type="nucleotide sequence ID" value="NZ_JBHLYI010000001.1"/>
</dbReference>
<keyword evidence="4" id="KW-1185">Reference proteome</keyword>
<dbReference type="AlphaFoldDB" id="A0A6I4W9Y9"/>
<dbReference type="InterPro" id="IPR007278">
    <property type="entry name" value="DUF397"/>
</dbReference>
<dbReference type="OrthoDB" id="3542324at2"/>
<dbReference type="Pfam" id="PF04149">
    <property type="entry name" value="DUF397"/>
    <property type="match status" value="1"/>
</dbReference>
<name>A0A6I4W9Y9_9ACTN</name>
<evidence type="ECO:0000256" key="1">
    <source>
        <dbReference type="SAM" id="MobiDB-lite"/>
    </source>
</evidence>
<dbReference type="Proteomes" id="UP000431901">
    <property type="component" value="Unassembled WGS sequence"/>
</dbReference>
<accession>A0A6I4W9Y9</accession>
<comment type="caution">
    <text evidence="3">The sequence shown here is derived from an EMBL/GenBank/DDBJ whole genome shotgun (WGS) entry which is preliminary data.</text>
</comment>
<evidence type="ECO:0000313" key="3">
    <source>
        <dbReference type="EMBL" id="MXQ64866.1"/>
    </source>
</evidence>